<comment type="caution">
    <text evidence="1">The sequence shown here is derived from an EMBL/GenBank/DDBJ whole genome shotgun (WGS) entry which is preliminary data.</text>
</comment>
<sequence>MKKISIILLLAIVVFASCRKEGTSGYKVEQVYPKPGILMTEFMEVLYGGSLGYQATLTQKRGNGKFYTMFFKMDKAGNVWTLLDLDLNTARQPKRGTYRLDTVANHAAIHFSAGTYLDDVMHKEGFRWVGADTSYAFRYVKGDTIVLRGNRNGDELKLVHLNAQEELNFEYGVLGNSYIYMYNFFLQKPFFSFAVPGHGPVQVVLNPDARGLILFFGENNRAMVASSDYAYGVNRILLRTPIRIGNHVITELSIDTEQETFYIASNGSRFDLEGASMPVVPLHLLLGTGYPPYVSLPSPYFIEELPGWSEAFHELYFRATESMLFSEFGFQLGVFAFHMDIEQNRMNLEVFFGNQGGVYKAVYPYSYSKTPDGNYSFQVLPFDEDNVLHQNAEFIRAYMEPLLTLVNTDSFKMQLYDYNGSDFLAQMISVERPEIYFTGYMSGYQLN</sequence>
<dbReference type="Pfam" id="PF14135">
    <property type="entry name" value="DUF4302"/>
    <property type="match status" value="1"/>
</dbReference>
<dbReference type="InterPro" id="IPR025396">
    <property type="entry name" value="DUF4302"/>
</dbReference>
<keyword evidence="2" id="KW-1185">Reference proteome</keyword>
<name>A0ABV7JF22_9SPHI</name>
<accession>A0ABV7JF22</accession>
<reference evidence="2" key="1">
    <citation type="journal article" date="2019" name="Int. J. Syst. Evol. Microbiol.">
        <title>The Global Catalogue of Microorganisms (GCM) 10K type strain sequencing project: providing services to taxonomists for standard genome sequencing and annotation.</title>
        <authorList>
            <consortium name="The Broad Institute Genomics Platform"/>
            <consortium name="The Broad Institute Genome Sequencing Center for Infectious Disease"/>
            <person name="Wu L."/>
            <person name="Ma J."/>
        </authorList>
    </citation>
    <scope>NUCLEOTIDE SEQUENCE [LARGE SCALE GENOMIC DNA]</scope>
    <source>
        <strain evidence="2">KCTC 52416</strain>
    </source>
</reference>
<proteinExistence type="predicted"/>
<organism evidence="1 2">
    <name type="scientific">Parapedobacter deserti</name>
    <dbReference type="NCBI Taxonomy" id="1912957"/>
    <lineage>
        <taxon>Bacteria</taxon>
        <taxon>Pseudomonadati</taxon>
        <taxon>Bacteroidota</taxon>
        <taxon>Sphingobacteriia</taxon>
        <taxon>Sphingobacteriales</taxon>
        <taxon>Sphingobacteriaceae</taxon>
        <taxon>Parapedobacter</taxon>
    </lineage>
</organism>
<gene>
    <name evidence="1" type="ORF">ACFOET_03650</name>
</gene>
<evidence type="ECO:0000313" key="2">
    <source>
        <dbReference type="Proteomes" id="UP001595526"/>
    </source>
</evidence>
<evidence type="ECO:0000313" key="1">
    <source>
        <dbReference type="EMBL" id="MFC3196700.1"/>
    </source>
</evidence>
<dbReference type="RefSeq" id="WP_379019673.1">
    <property type="nucleotide sequence ID" value="NZ_JBHRTA010000009.1"/>
</dbReference>
<dbReference type="EMBL" id="JBHRTA010000009">
    <property type="protein sequence ID" value="MFC3196700.1"/>
    <property type="molecule type" value="Genomic_DNA"/>
</dbReference>
<dbReference type="PROSITE" id="PS51257">
    <property type="entry name" value="PROKAR_LIPOPROTEIN"/>
    <property type="match status" value="1"/>
</dbReference>
<protein>
    <submittedName>
        <fullName evidence="1">DUF4302 domain-containing protein</fullName>
    </submittedName>
</protein>
<dbReference type="Proteomes" id="UP001595526">
    <property type="component" value="Unassembled WGS sequence"/>
</dbReference>